<proteinExistence type="predicted"/>
<dbReference type="VEuPathDB" id="VectorBase:GPPI031102"/>
<evidence type="ECO:0000313" key="2">
    <source>
        <dbReference type="Proteomes" id="UP000092460"/>
    </source>
</evidence>
<name>A0A1B0BIC7_9MUSC</name>
<dbReference type="Proteomes" id="UP000092460">
    <property type="component" value="Unassembled WGS sequence"/>
</dbReference>
<protein>
    <submittedName>
        <fullName evidence="1">Uncharacterized protein</fullName>
    </submittedName>
</protein>
<sequence>MKENDYIERYKKLARQMCNARHHGVFNLKSLASPYDVIVDTAITLLSNDSLEESKEQGVVIEDVFAAIACLQGVTQDTTKYKHVLTAVPQETRLEKILTNSDKGNCTLSGFYRNLLILSGFNFVPEIIKKLWIKKLSKMWFVESNNKLVKLPDHFREVSNHSEVHVSGNLK</sequence>
<dbReference type="AlphaFoldDB" id="A0A1B0BIC7"/>
<keyword evidence="2" id="KW-1185">Reference proteome</keyword>
<reference evidence="1" key="2">
    <citation type="submission" date="2020-05" db="UniProtKB">
        <authorList>
            <consortium name="EnsemblMetazoa"/>
        </authorList>
    </citation>
    <scope>IDENTIFICATION</scope>
    <source>
        <strain evidence="1">IAEA</strain>
    </source>
</reference>
<dbReference type="EnsemblMetazoa" id="GPPI031102-RA">
    <property type="protein sequence ID" value="GPPI031102-PA"/>
    <property type="gene ID" value="GPPI031102"/>
</dbReference>
<organism evidence="1 2">
    <name type="scientific">Glossina palpalis gambiensis</name>
    <dbReference type="NCBI Taxonomy" id="67801"/>
    <lineage>
        <taxon>Eukaryota</taxon>
        <taxon>Metazoa</taxon>
        <taxon>Ecdysozoa</taxon>
        <taxon>Arthropoda</taxon>
        <taxon>Hexapoda</taxon>
        <taxon>Insecta</taxon>
        <taxon>Pterygota</taxon>
        <taxon>Neoptera</taxon>
        <taxon>Endopterygota</taxon>
        <taxon>Diptera</taxon>
        <taxon>Brachycera</taxon>
        <taxon>Muscomorpha</taxon>
        <taxon>Hippoboscoidea</taxon>
        <taxon>Glossinidae</taxon>
        <taxon>Glossina</taxon>
    </lineage>
</organism>
<accession>A0A1B0BIC7</accession>
<dbReference type="EMBL" id="JXJN01014903">
    <property type="status" value="NOT_ANNOTATED_CDS"/>
    <property type="molecule type" value="Genomic_DNA"/>
</dbReference>
<evidence type="ECO:0000313" key="1">
    <source>
        <dbReference type="EnsemblMetazoa" id="GPPI031102-PA"/>
    </source>
</evidence>
<reference evidence="2" key="1">
    <citation type="submission" date="2015-01" db="EMBL/GenBank/DDBJ databases">
        <authorList>
            <person name="Aksoy S."/>
            <person name="Warren W."/>
            <person name="Wilson R.K."/>
        </authorList>
    </citation>
    <scope>NUCLEOTIDE SEQUENCE [LARGE SCALE GENOMIC DNA]</scope>
    <source>
        <strain evidence="2">IAEA</strain>
    </source>
</reference>